<keyword evidence="1" id="KW-1133">Transmembrane helix</keyword>
<dbReference type="InterPro" id="IPR050789">
    <property type="entry name" value="Diverse_Enzym_Activities"/>
</dbReference>
<dbReference type="PANTHER" id="PTHR43283">
    <property type="entry name" value="BETA-LACTAMASE-RELATED"/>
    <property type="match status" value="1"/>
</dbReference>
<dbReference type="Pfam" id="PF00144">
    <property type="entry name" value="Beta-lactamase"/>
    <property type="match status" value="1"/>
</dbReference>
<feature type="transmembrane region" description="Helical" evidence="1">
    <location>
        <begin position="34"/>
        <end position="57"/>
    </location>
</feature>
<dbReference type="InterPro" id="IPR001466">
    <property type="entry name" value="Beta-lactam-related"/>
</dbReference>
<evidence type="ECO:0000259" key="2">
    <source>
        <dbReference type="Pfam" id="PF00144"/>
    </source>
</evidence>
<accession>A0A532V9Y5</accession>
<proteinExistence type="predicted"/>
<feature type="domain" description="Beta-lactamase-related" evidence="2">
    <location>
        <begin position="103"/>
        <end position="374"/>
    </location>
</feature>
<comment type="caution">
    <text evidence="3">The sequence shown here is derived from an EMBL/GenBank/DDBJ whole genome shotgun (WGS) entry which is preliminary data.</text>
</comment>
<protein>
    <recommendedName>
        <fullName evidence="2">Beta-lactamase-related domain-containing protein</fullName>
    </recommendedName>
</protein>
<name>A0A532V9Y5_UNCT6</name>
<dbReference type="AlphaFoldDB" id="A0A532V9Y5"/>
<keyword evidence="1" id="KW-0812">Transmembrane</keyword>
<dbReference type="InterPro" id="IPR012338">
    <property type="entry name" value="Beta-lactam/transpept-like"/>
</dbReference>
<evidence type="ECO:0000256" key="1">
    <source>
        <dbReference type="SAM" id="Phobius"/>
    </source>
</evidence>
<dbReference type="SUPFAM" id="SSF56601">
    <property type="entry name" value="beta-lactamase/transpeptidase-like"/>
    <property type="match status" value="1"/>
</dbReference>
<evidence type="ECO:0000313" key="4">
    <source>
        <dbReference type="Proteomes" id="UP000317778"/>
    </source>
</evidence>
<dbReference type="EMBL" id="NJBO01000002">
    <property type="protein sequence ID" value="TKJ44014.1"/>
    <property type="molecule type" value="Genomic_DNA"/>
</dbReference>
<dbReference type="Proteomes" id="UP000317778">
    <property type="component" value="Unassembled WGS sequence"/>
</dbReference>
<gene>
    <name evidence="3" type="ORF">CEE36_02520</name>
</gene>
<dbReference type="Gene3D" id="3.40.710.10">
    <property type="entry name" value="DD-peptidase/beta-lactamase superfamily"/>
    <property type="match status" value="1"/>
</dbReference>
<dbReference type="PANTHER" id="PTHR43283:SF7">
    <property type="entry name" value="BETA-LACTAMASE-RELATED DOMAIN-CONTAINING PROTEIN"/>
    <property type="match status" value="1"/>
</dbReference>
<organism evidence="3 4">
    <name type="scientific">candidate division TA06 bacterium B3_TA06</name>
    <dbReference type="NCBI Taxonomy" id="2012487"/>
    <lineage>
        <taxon>Bacteria</taxon>
        <taxon>Bacteria division TA06</taxon>
    </lineage>
</organism>
<keyword evidence="1" id="KW-0472">Membrane</keyword>
<evidence type="ECO:0000313" key="3">
    <source>
        <dbReference type="EMBL" id="TKJ44014.1"/>
    </source>
</evidence>
<sequence>MYATRKDNDTLRLDLPEHIVRCPLSRSKRRQHSFLLFTSVILILASLVGCGCTTWKLDVVDYTPLPGDDWKVSTPEEQGLDSMLVAQLYFNAAKLETLYGLLVIKNGYLIAEGYFNEGSVDQLSGRQSATKSFTSALVGIALDQGYLESVDQKMMDFFPEFAEQITDPRKEQITIRDLLQMRAGYPDEERTPPYFDILFFSDNWHWLPHIVDFPLTSDPGTEFNYSNLTSHLLGVIVARACTTDLMSYGQEHLFSPINAEVGDWTADADNYNFGSMEIYVTARDMAKFGLLYLGDGEYEGNQIVSADWVSQSLQRYSEDIIIGGWITSRYGIFRDIGYGYQWWSARAGDHHFDYAAGHGGNYIILLDELDMIIVTTADPLYDLPAGAGWKYEGAINNVVGKFIKSLPSQ</sequence>
<reference evidence="3 4" key="1">
    <citation type="submission" date="2017-06" db="EMBL/GenBank/DDBJ databases">
        <title>Novel microbial phyla capable of carbon fixation and sulfur reduction in deep-sea sediments.</title>
        <authorList>
            <person name="Huang J."/>
            <person name="Baker B."/>
            <person name="Wang Y."/>
        </authorList>
    </citation>
    <scope>NUCLEOTIDE SEQUENCE [LARGE SCALE GENOMIC DNA]</scope>
    <source>
        <strain evidence="3">B3_TA06</strain>
    </source>
</reference>